<dbReference type="STRING" id="691883.A0A058YZV4"/>
<feature type="region of interest" description="Disordered" evidence="1">
    <location>
        <begin position="192"/>
        <end position="232"/>
    </location>
</feature>
<dbReference type="PROSITE" id="PS51840">
    <property type="entry name" value="C2_NT"/>
    <property type="match status" value="1"/>
</dbReference>
<dbReference type="InterPro" id="IPR019448">
    <property type="entry name" value="NT-C2"/>
</dbReference>
<accession>A0A058YZV4</accession>
<dbReference type="AlphaFoldDB" id="A0A058YZV4"/>
<sequence length="316" mass="34622">MLRRRARRIGKKAEKYKFSLTVQYADLQFQSGWTPPPLVIQWSRSGRQATTDASAVHAPMSPGNMRVTWDQPLVMVSTLYKEAGSALYEVKDYAIRLCEARGDKAGRLLAQTHLNLAEYASKTPQYTHVTLALTTHAEEAAAQKGKSGLAAEIHRAIVGVTIGCEAIAEGDSISAFDSMSDVSSIHHVDHGFDSDDDHSSHMGSLATFNQNSSGGGGGGGGSLTRSPFSAQSLPPAPHQLLAEKYDVATDQMSADQLRTLYAEARLKYQEQMIILETDLFQVEKELAKTRVRQADAAFELESQRHLLRKVLTPPPR</sequence>
<gene>
    <name evidence="3" type="ORF">H696_06015</name>
</gene>
<evidence type="ECO:0000313" key="3">
    <source>
        <dbReference type="EMBL" id="KCV67495.1"/>
    </source>
</evidence>
<reference evidence="3" key="1">
    <citation type="submission" date="2013-04" db="EMBL/GenBank/DDBJ databases">
        <title>The Genome Sequence of Fonticula alba ATCC 38817.</title>
        <authorList>
            <consortium name="The Broad Institute Genomics Platform"/>
            <person name="Russ C."/>
            <person name="Cuomo C."/>
            <person name="Burger G."/>
            <person name="Gray M.W."/>
            <person name="Holland P.W.H."/>
            <person name="King N."/>
            <person name="Lang F.B.F."/>
            <person name="Roger A.J."/>
            <person name="Ruiz-Trillo I."/>
            <person name="Brown M."/>
            <person name="Walker B."/>
            <person name="Young S."/>
            <person name="Zeng Q."/>
            <person name="Gargeya S."/>
            <person name="Fitzgerald M."/>
            <person name="Haas B."/>
            <person name="Abouelleil A."/>
            <person name="Allen A.W."/>
            <person name="Alvarado L."/>
            <person name="Arachchi H.M."/>
            <person name="Berlin A.M."/>
            <person name="Chapman S.B."/>
            <person name="Gainer-Dewar J."/>
            <person name="Goldberg J."/>
            <person name="Griggs A."/>
            <person name="Gujja S."/>
            <person name="Hansen M."/>
            <person name="Howarth C."/>
            <person name="Imamovic A."/>
            <person name="Ireland A."/>
            <person name="Larimer J."/>
            <person name="McCowan C."/>
            <person name="Murphy C."/>
            <person name="Pearson M."/>
            <person name="Poon T.W."/>
            <person name="Priest M."/>
            <person name="Roberts A."/>
            <person name="Saif S."/>
            <person name="Shea T."/>
            <person name="Sisk P."/>
            <person name="Sykes S."/>
            <person name="Wortman J."/>
            <person name="Nusbaum C."/>
            <person name="Birren B."/>
        </authorList>
    </citation>
    <scope>NUCLEOTIDE SEQUENCE [LARGE SCALE GENOMIC DNA]</scope>
    <source>
        <strain evidence="3">ATCC 38817</strain>
    </source>
</reference>
<organism evidence="3">
    <name type="scientific">Fonticula alba</name>
    <name type="common">Slime mold</name>
    <dbReference type="NCBI Taxonomy" id="691883"/>
    <lineage>
        <taxon>Eukaryota</taxon>
        <taxon>Rotosphaerida</taxon>
        <taxon>Fonticulaceae</taxon>
        <taxon>Fonticula</taxon>
    </lineage>
</organism>
<dbReference type="Pfam" id="PF10358">
    <property type="entry name" value="NT-C2"/>
    <property type="match status" value="1"/>
</dbReference>
<dbReference type="RefSeq" id="XP_009498056.1">
    <property type="nucleotide sequence ID" value="XM_009499781.1"/>
</dbReference>
<dbReference type="GeneID" id="20530740"/>
<protein>
    <recommendedName>
        <fullName evidence="2">C2 NT-type domain-containing protein</fullName>
    </recommendedName>
</protein>
<proteinExistence type="predicted"/>
<feature type="compositionally biased region" description="Polar residues" evidence="1">
    <location>
        <begin position="223"/>
        <end position="232"/>
    </location>
</feature>
<feature type="compositionally biased region" description="Gly residues" evidence="1">
    <location>
        <begin position="213"/>
        <end position="222"/>
    </location>
</feature>
<keyword evidence="4" id="KW-1185">Reference proteome</keyword>
<evidence type="ECO:0000256" key="1">
    <source>
        <dbReference type="SAM" id="MobiDB-lite"/>
    </source>
</evidence>
<dbReference type="OrthoDB" id="5972258at2759"/>
<dbReference type="EMBL" id="KB932217">
    <property type="protein sequence ID" value="KCV67495.1"/>
    <property type="molecule type" value="Genomic_DNA"/>
</dbReference>
<evidence type="ECO:0000259" key="2">
    <source>
        <dbReference type="PROSITE" id="PS51840"/>
    </source>
</evidence>
<name>A0A058YZV4_FONAL</name>
<feature type="domain" description="C2 NT-type" evidence="2">
    <location>
        <begin position="6"/>
        <end position="157"/>
    </location>
</feature>
<evidence type="ECO:0000313" key="4">
    <source>
        <dbReference type="Proteomes" id="UP000030693"/>
    </source>
</evidence>
<dbReference type="Proteomes" id="UP000030693">
    <property type="component" value="Unassembled WGS sequence"/>
</dbReference>